<accession>A0A256VGV1</accession>
<evidence type="ECO:0000256" key="1">
    <source>
        <dbReference type="SAM" id="Phobius"/>
    </source>
</evidence>
<gene>
    <name evidence="2" type="ORF">CBG21_07310</name>
</gene>
<organism evidence="2 3">
    <name type="scientific">Limosilactobacillus reuteri</name>
    <name type="common">Lactobacillus reuteri</name>
    <dbReference type="NCBI Taxonomy" id="1598"/>
    <lineage>
        <taxon>Bacteria</taxon>
        <taxon>Bacillati</taxon>
        <taxon>Bacillota</taxon>
        <taxon>Bacilli</taxon>
        <taxon>Lactobacillales</taxon>
        <taxon>Lactobacillaceae</taxon>
        <taxon>Limosilactobacillus</taxon>
    </lineage>
</organism>
<keyword evidence="1" id="KW-0472">Membrane</keyword>
<keyword evidence="1" id="KW-1133">Transmembrane helix</keyword>
<protein>
    <submittedName>
        <fullName evidence="2">Uncharacterized protein</fullName>
    </submittedName>
</protein>
<name>A0A256VGV1_LIMRT</name>
<evidence type="ECO:0000313" key="2">
    <source>
        <dbReference type="EMBL" id="OYT02821.1"/>
    </source>
</evidence>
<comment type="caution">
    <text evidence="2">The sequence shown here is derived from an EMBL/GenBank/DDBJ whole genome shotgun (WGS) entry which is preliminary data.</text>
</comment>
<dbReference type="PROSITE" id="PS51257">
    <property type="entry name" value="PROKAR_LIPOPROTEIN"/>
    <property type="match status" value="1"/>
</dbReference>
<keyword evidence="1" id="KW-0812">Transmembrane</keyword>
<dbReference type="EMBL" id="NGQC01000044">
    <property type="protein sequence ID" value="OYT02821.1"/>
    <property type="molecule type" value="Genomic_DNA"/>
</dbReference>
<sequence>MKSKVLPFVPLIIGCLIIIGGLIQTHIIDDRVASINSSLNTQQQVLRKTKLKAENPVANIKAKTPAQINSQSQLQAANEMYKTANSFFSVVFNFNSQSSWDQRSKKASPYVTDNILKDKHFFNSGKDISGHSIIEAEKLMATFNNLSLATSSIDNNNHTITGLAQVTYTGEMEGSNSAQSTDVYQLTYDLQQHKLTQVQRIGQLGSDN</sequence>
<reference evidence="2 3" key="2">
    <citation type="submission" date="2017-09" db="EMBL/GenBank/DDBJ databases">
        <title>Tripartite evolution among Lactobacillus johnsonii, Lactobacillus taiwanensis, Lactobacillus reuteri and their rodent host.</title>
        <authorList>
            <person name="Wang T."/>
            <person name="Knowles S."/>
            <person name="Cheng C."/>
        </authorList>
    </citation>
    <scope>NUCLEOTIDE SEQUENCE [LARGE SCALE GENOMIC DNA]</scope>
    <source>
        <strain evidence="2 3">103v</strain>
    </source>
</reference>
<dbReference type="RefSeq" id="WP_094504516.1">
    <property type="nucleotide sequence ID" value="NZ_NGPH01000074.1"/>
</dbReference>
<evidence type="ECO:0000313" key="3">
    <source>
        <dbReference type="Proteomes" id="UP000216122"/>
    </source>
</evidence>
<proteinExistence type="predicted"/>
<reference evidence="3" key="1">
    <citation type="submission" date="2017-05" db="EMBL/GenBank/DDBJ databases">
        <authorList>
            <person name="Lin X.B."/>
            <person name="Stothard P."/>
            <person name="Tasseva G."/>
            <person name="Walter J."/>
        </authorList>
    </citation>
    <scope>NUCLEOTIDE SEQUENCE [LARGE SCALE GENOMIC DNA]</scope>
    <source>
        <strain evidence="3">103v</strain>
    </source>
</reference>
<dbReference type="Proteomes" id="UP000216122">
    <property type="component" value="Unassembled WGS sequence"/>
</dbReference>
<dbReference type="AlphaFoldDB" id="A0A256VGV1"/>
<feature type="transmembrane region" description="Helical" evidence="1">
    <location>
        <begin position="6"/>
        <end position="23"/>
    </location>
</feature>